<reference evidence="2" key="1">
    <citation type="submission" date="2023-06" db="EMBL/GenBank/DDBJ databases">
        <title>Genome-scale phylogeny and comparative genomics of the fungal order Sordariales.</title>
        <authorList>
            <consortium name="Lawrence Berkeley National Laboratory"/>
            <person name="Hensen N."/>
            <person name="Bonometti L."/>
            <person name="Westerberg I."/>
            <person name="Brannstrom I.O."/>
            <person name="Guillou S."/>
            <person name="Cros-Aarteil S."/>
            <person name="Calhoun S."/>
            <person name="Haridas S."/>
            <person name="Kuo A."/>
            <person name="Mondo S."/>
            <person name="Pangilinan J."/>
            <person name="Riley R."/>
            <person name="Labutti K."/>
            <person name="Andreopoulos B."/>
            <person name="Lipzen A."/>
            <person name="Chen C."/>
            <person name="Yanf M."/>
            <person name="Daum C."/>
            <person name="Ng V."/>
            <person name="Clum A."/>
            <person name="Steindorff A."/>
            <person name="Ohm R."/>
            <person name="Martin F."/>
            <person name="Silar P."/>
            <person name="Natvig D."/>
            <person name="Lalanne C."/>
            <person name="Gautier V."/>
            <person name="Ament-Velasquez S.L."/>
            <person name="Kruys A."/>
            <person name="Hutchinson M.I."/>
            <person name="Powell A.J."/>
            <person name="Barry K."/>
            <person name="Miller A.N."/>
            <person name="Grigoriev I.V."/>
            <person name="Debuchy R."/>
            <person name="Gladieux P."/>
            <person name="Thoren M.H."/>
            <person name="Johannesson H."/>
        </authorList>
    </citation>
    <scope>NUCLEOTIDE SEQUENCE</scope>
    <source>
        <strain evidence="2">CBS 540.89</strain>
    </source>
</reference>
<evidence type="ECO:0000313" key="3">
    <source>
        <dbReference type="Proteomes" id="UP001172159"/>
    </source>
</evidence>
<keyword evidence="3" id="KW-1185">Reference proteome</keyword>
<feature type="chain" id="PRO_5041257187" evidence="1">
    <location>
        <begin position="18"/>
        <end position="165"/>
    </location>
</feature>
<keyword evidence="1" id="KW-0732">Signal</keyword>
<proteinExistence type="predicted"/>
<dbReference type="EMBL" id="JAUKTV010000006">
    <property type="protein sequence ID" value="KAK0736588.1"/>
    <property type="molecule type" value="Genomic_DNA"/>
</dbReference>
<name>A0AA40BLY7_9PEZI</name>
<dbReference type="Proteomes" id="UP001172159">
    <property type="component" value="Unassembled WGS sequence"/>
</dbReference>
<dbReference type="AlphaFoldDB" id="A0AA40BLY7"/>
<sequence>MKMMWLSLAAFIPAILAMPTTDGKLETTDVEFNATAAAEAALLACGCVHNNDAGRWDDSMSPGDRIADLCRRGGGCHRAAIGNMCVHGDMGQCGCAAASGKEWESCKSPVGLSGTSGPASSAVACLLPSLASGRKRSFLSAVPTTRSPSSPSILWHLPGYWVSWN</sequence>
<protein>
    <submittedName>
        <fullName evidence="2">Uncharacterized protein</fullName>
    </submittedName>
</protein>
<accession>A0AA40BLY7</accession>
<evidence type="ECO:0000313" key="2">
    <source>
        <dbReference type="EMBL" id="KAK0736588.1"/>
    </source>
</evidence>
<feature type="signal peptide" evidence="1">
    <location>
        <begin position="1"/>
        <end position="17"/>
    </location>
</feature>
<gene>
    <name evidence="2" type="ORF">B0T21DRAFT_288631</name>
</gene>
<comment type="caution">
    <text evidence="2">The sequence shown here is derived from an EMBL/GenBank/DDBJ whole genome shotgun (WGS) entry which is preliminary data.</text>
</comment>
<evidence type="ECO:0000256" key="1">
    <source>
        <dbReference type="SAM" id="SignalP"/>
    </source>
</evidence>
<organism evidence="2 3">
    <name type="scientific">Apiosordaria backusii</name>
    <dbReference type="NCBI Taxonomy" id="314023"/>
    <lineage>
        <taxon>Eukaryota</taxon>
        <taxon>Fungi</taxon>
        <taxon>Dikarya</taxon>
        <taxon>Ascomycota</taxon>
        <taxon>Pezizomycotina</taxon>
        <taxon>Sordariomycetes</taxon>
        <taxon>Sordariomycetidae</taxon>
        <taxon>Sordariales</taxon>
        <taxon>Lasiosphaeriaceae</taxon>
        <taxon>Apiosordaria</taxon>
    </lineage>
</organism>